<comment type="caution">
    <text evidence="4">The sequence shown here is derived from an EMBL/GenBank/DDBJ whole genome shotgun (WGS) entry which is preliminary data.</text>
</comment>
<dbReference type="Pfam" id="PF14555">
    <property type="entry name" value="UBA_4"/>
    <property type="match status" value="1"/>
</dbReference>
<keyword evidence="5" id="KW-1185">Reference proteome</keyword>
<reference evidence="4 5" key="1">
    <citation type="journal article" date="2012" name="PLoS Pathog.">
        <title>Comparative pathogenomics reveals horizontally acquired novel virulence genes in fungi infecting cereal hosts.</title>
        <authorList>
            <person name="Gardiner D.M."/>
            <person name="McDonald M.C."/>
            <person name="Covarelli L."/>
            <person name="Solomon P.S."/>
            <person name="Rusu A.G."/>
            <person name="Marshall M."/>
            <person name="Kazan K."/>
            <person name="Chakraborty S."/>
            <person name="McDonald B.A."/>
            <person name="Manners J.M."/>
        </authorList>
    </citation>
    <scope>NUCLEOTIDE SEQUENCE [LARGE SCALE GENOMIC DNA]</scope>
    <source>
        <strain evidence="4 5">CS3096</strain>
    </source>
</reference>
<dbReference type="EMBL" id="AFNW01000005">
    <property type="protein sequence ID" value="EKJ79629.1"/>
    <property type="molecule type" value="Genomic_DNA"/>
</dbReference>
<dbReference type="GeneID" id="20358809"/>
<proteinExistence type="inferred from homology"/>
<dbReference type="RefSeq" id="XP_009251584.1">
    <property type="nucleotide sequence ID" value="XM_009253309.1"/>
</dbReference>
<dbReference type="eggNOG" id="ENOG502S8FZ">
    <property type="taxonomic scope" value="Eukaryota"/>
</dbReference>
<comment type="similarity">
    <text evidence="1">Belongs to the secreted LysM effector family.</text>
</comment>
<feature type="region of interest" description="Disordered" evidence="2">
    <location>
        <begin position="66"/>
        <end position="97"/>
    </location>
</feature>
<organism evidence="4 5">
    <name type="scientific">Fusarium pseudograminearum (strain CS3096)</name>
    <name type="common">Wheat and barley crown-rot fungus</name>
    <dbReference type="NCBI Taxonomy" id="1028729"/>
    <lineage>
        <taxon>Eukaryota</taxon>
        <taxon>Fungi</taxon>
        <taxon>Dikarya</taxon>
        <taxon>Ascomycota</taxon>
        <taxon>Pezizomycotina</taxon>
        <taxon>Sordariomycetes</taxon>
        <taxon>Hypocreomycetidae</taxon>
        <taxon>Hypocreales</taxon>
        <taxon>Nectriaceae</taxon>
        <taxon>Fusarium</taxon>
    </lineage>
</organism>
<dbReference type="KEGG" id="fpu:FPSE_00189"/>
<sequence length="256" mass="28370">MESCSTCATILSSTPAYTKEELSLPQDRRVACCSRIICGKCIHKNERFADYCPYCQVSTVPTSLPQGLKDPPAYSSSSSTAHIPGAPPPYSAASTTHHVDAEKAALAQDDLKEDAPDILHFLDHQHDSVSSLSLRYGVPASALRRSNNITSDHLLLGRRTILIPGEYYKGGVSLSPRPIEGEDEEMRKGKIRRFMTSCKVSDYDIAVLYLEQSNYDIANAVTAYLDDEKWEQEHSVPGKGKKADKYKNRGPFWRGL</sequence>
<dbReference type="PANTHER" id="PTHR20932">
    <property type="entry name" value="LYSM AND PUTATIVE PEPTIDOGLYCAN-BINDING DOMAIN-CONTAINING PROTEIN"/>
    <property type="match status" value="1"/>
</dbReference>
<dbReference type="Pfam" id="PF01476">
    <property type="entry name" value="LysM"/>
    <property type="match status" value="1"/>
</dbReference>
<dbReference type="OrthoDB" id="2107166at2759"/>
<dbReference type="AlphaFoldDB" id="K3VV84"/>
<evidence type="ECO:0000256" key="2">
    <source>
        <dbReference type="SAM" id="MobiDB-lite"/>
    </source>
</evidence>
<dbReference type="PANTHER" id="PTHR20932:SF31">
    <property type="entry name" value="RING-TYPE DOMAIN-CONTAINING PROTEIN"/>
    <property type="match status" value="1"/>
</dbReference>
<dbReference type="Gene3D" id="3.10.350.10">
    <property type="entry name" value="LysM domain"/>
    <property type="match status" value="1"/>
</dbReference>
<dbReference type="InterPro" id="IPR018392">
    <property type="entry name" value="LysM"/>
</dbReference>
<gene>
    <name evidence="4" type="ORF">FPSE_00189</name>
</gene>
<feature type="domain" description="LysM" evidence="3">
    <location>
        <begin position="127"/>
        <end position="158"/>
    </location>
</feature>
<dbReference type="Proteomes" id="UP000007978">
    <property type="component" value="Chromosome 4"/>
</dbReference>
<dbReference type="InterPro" id="IPR045030">
    <property type="entry name" value="LYSM1-4"/>
</dbReference>
<dbReference type="CDD" id="cd00118">
    <property type="entry name" value="LysM"/>
    <property type="match status" value="1"/>
</dbReference>
<evidence type="ECO:0000313" key="4">
    <source>
        <dbReference type="EMBL" id="EKJ79629.1"/>
    </source>
</evidence>
<accession>K3VV84</accession>
<dbReference type="HOGENOM" id="CLU_070842_0_0_1"/>
<evidence type="ECO:0000256" key="1">
    <source>
        <dbReference type="ARBA" id="ARBA00044955"/>
    </source>
</evidence>
<protein>
    <recommendedName>
        <fullName evidence="3">LysM domain-containing protein</fullName>
    </recommendedName>
</protein>
<evidence type="ECO:0000313" key="5">
    <source>
        <dbReference type="Proteomes" id="UP000007978"/>
    </source>
</evidence>
<dbReference type="InterPro" id="IPR036779">
    <property type="entry name" value="LysM_dom_sf"/>
</dbReference>
<name>K3VV84_FUSPC</name>
<evidence type="ECO:0000259" key="3">
    <source>
        <dbReference type="Pfam" id="PF01476"/>
    </source>
</evidence>